<protein>
    <submittedName>
        <fullName evidence="1">Uncharacterized protein</fullName>
    </submittedName>
</protein>
<proteinExistence type="predicted"/>
<sequence>MRRGSISFTYNGAM</sequence>
<gene>
    <name evidence="1" type="ORF">RDI58_001180</name>
</gene>
<dbReference type="EMBL" id="JBANQN010000001">
    <property type="protein sequence ID" value="KAK6803396.1"/>
    <property type="molecule type" value="Genomic_DNA"/>
</dbReference>
<keyword evidence="2" id="KW-1185">Reference proteome</keyword>
<evidence type="ECO:0000313" key="2">
    <source>
        <dbReference type="Proteomes" id="UP001371456"/>
    </source>
</evidence>
<organism evidence="1 2">
    <name type="scientific">Solanum bulbocastanum</name>
    <name type="common">Wild potato</name>
    <dbReference type="NCBI Taxonomy" id="147425"/>
    <lineage>
        <taxon>Eukaryota</taxon>
        <taxon>Viridiplantae</taxon>
        <taxon>Streptophyta</taxon>
        <taxon>Embryophyta</taxon>
        <taxon>Tracheophyta</taxon>
        <taxon>Spermatophyta</taxon>
        <taxon>Magnoliopsida</taxon>
        <taxon>eudicotyledons</taxon>
        <taxon>Gunneridae</taxon>
        <taxon>Pentapetalae</taxon>
        <taxon>asterids</taxon>
        <taxon>lamiids</taxon>
        <taxon>Solanales</taxon>
        <taxon>Solanaceae</taxon>
        <taxon>Solanoideae</taxon>
        <taxon>Solaneae</taxon>
        <taxon>Solanum</taxon>
    </lineage>
</organism>
<dbReference type="Proteomes" id="UP001371456">
    <property type="component" value="Unassembled WGS sequence"/>
</dbReference>
<comment type="caution">
    <text evidence="1">The sequence shown here is derived from an EMBL/GenBank/DDBJ whole genome shotgun (WGS) entry which is preliminary data.</text>
</comment>
<reference evidence="1 2" key="1">
    <citation type="submission" date="2024-02" db="EMBL/GenBank/DDBJ databases">
        <title>de novo genome assembly of Solanum bulbocastanum strain 11H21.</title>
        <authorList>
            <person name="Hosaka A.J."/>
        </authorList>
    </citation>
    <scope>NUCLEOTIDE SEQUENCE [LARGE SCALE GENOMIC DNA]</scope>
    <source>
        <tissue evidence="1">Young leaves</tissue>
    </source>
</reference>
<evidence type="ECO:0000313" key="1">
    <source>
        <dbReference type="EMBL" id="KAK6803396.1"/>
    </source>
</evidence>
<accession>A0AAN8UC87</accession>
<name>A0AAN8UC87_SOLBU</name>